<dbReference type="EC" id="2.7.4.9" evidence="8"/>
<sequence length="224" mass="25569">MLGSSFVVAWEGVDGSGKTTLMNAVVNRLAEKGHGVETYKTPSNSPTGIFAVQHGNRPDTDPLTRMLLFLANTSDDSTAIKKIIEEKKPDYMMIDRYSLCSVVYGFALWSRRYGRKVEDKLFTRFIEIVEMLGDNIFAKPDLTVVVEVDEETRRRRTAQKTATSDRVLEFDEELQKLVSQYYDIYLTWRPREAVKVFNGDSMLEELANMLAEKLVSLREARLHG</sequence>
<dbReference type="GO" id="GO:0006227">
    <property type="term" value="P:dUDP biosynthetic process"/>
    <property type="evidence" value="ECO:0007669"/>
    <property type="project" value="TreeGrafter"/>
</dbReference>
<dbReference type="GO" id="GO:0005524">
    <property type="term" value="F:ATP binding"/>
    <property type="evidence" value="ECO:0007669"/>
    <property type="project" value="UniProtKB-UniRule"/>
</dbReference>
<evidence type="ECO:0000313" key="12">
    <source>
        <dbReference type="EMBL" id="HHN51702.1"/>
    </source>
</evidence>
<keyword evidence="2 8" id="KW-0808">Transferase</keyword>
<dbReference type="HAMAP" id="MF_00165">
    <property type="entry name" value="Thymidylate_kinase"/>
    <property type="match status" value="1"/>
</dbReference>
<evidence type="ECO:0000256" key="3">
    <source>
        <dbReference type="ARBA" id="ARBA00022727"/>
    </source>
</evidence>
<dbReference type="PANTHER" id="PTHR10344:SF4">
    <property type="entry name" value="UMP-CMP KINASE 2, MITOCHONDRIAL"/>
    <property type="match status" value="1"/>
</dbReference>
<keyword evidence="5 8" id="KW-0418">Kinase</keyword>
<dbReference type="EMBL" id="DTCM01000014">
    <property type="protein sequence ID" value="HGL40299.1"/>
    <property type="molecule type" value="Genomic_DNA"/>
</dbReference>
<dbReference type="PANTHER" id="PTHR10344">
    <property type="entry name" value="THYMIDYLATE KINASE"/>
    <property type="match status" value="1"/>
</dbReference>
<evidence type="ECO:0000259" key="9">
    <source>
        <dbReference type="Pfam" id="PF02223"/>
    </source>
</evidence>
<feature type="domain" description="Thymidylate kinase-like" evidence="9">
    <location>
        <begin position="11"/>
        <end position="183"/>
    </location>
</feature>
<keyword evidence="3 8" id="KW-0545">Nucleotide biosynthesis</keyword>
<evidence type="ECO:0000256" key="7">
    <source>
        <dbReference type="ARBA" id="ARBA00048743"/>
    </source>
</evidence>
<dbReference type="Gene3D" id="3.40.50.300">
    <property type="entry name" value="P-loop containing nucleotide triphosphate hydrolases"/>
    <property type="match status" value="1"/>
</dbReference>
<gene>
    <name evidence="8" type="primary">tmk</name>
    <name evidence="12" type="ORF">ENM30_00140</name>
    <name evidence="11" type="ORF">ENT82_00490</name>
    <name evidence="10" type="ORF">ENU43_01340</name>
</gene>
<evidence type="ECO:0000256" key="1">
    <source>
        <dbReference type="ARBA" id="ARBA00009776"/>
    </source>
</evidence>
<evidence type="ECO:0000313" key="10">
    <source>
        <dbReference type="EMBL" id="HGL40299.1"/>
    </source>
</evidence>
<evidence type="ECO:0000256" key="2">
    <source>
        <dbReference type="ARBA" id="ARBA00022679"/>
    </source>
</evidence>
<comment type="caution">
    <text evidence="11">The sequence shown here is derived from an EMBL/GenBank/DDBJ whole genome shotgun (WGS) entry which is preliminary data.</text>
</comment>
<organism evidence="11">
    <name type="scientific">Caldiarchaeum subterraneum</name>
    <dbReference type="NCBI Taxonomy" id="311458"/>
    <lineage>
        <taxon>Archaea</taxon>
        <taxon>Nitrososphaerota</taxon>
        <taxon>Candidatus Caldarchaeales</taxon>
        <taxon>Candidatus Caldarchaeaceae</taxon>
        <taxon>Candidatus Caldarchaeum</taxon>
    </lineage>
</organism>
<accession>A0A7C4E0V7</accession>
<reference evidence="11" key="1">
    <citation type="journal article" date="2020" name="mSystems">
        <title>Genome- and Community-Level Interaction Insights into Carbon Utilization and Element Cycling Functions of Hydrothermarchaeota in Hydrothermal Sediment.</title>
        <authorList>
            <person name="Zhou Z."/>
            <person name="Liu Y."/>
            <person name="Xu W."/>
            <person name="Pan J."/>
            <person name="Luo Z.H."/>
            <person name="Li M."/>
        </authorList>
    </citation>
    <scope>NUCLEOTIDE SEQUENCE [LARGE SCALE GENOMIC DNA]</scope>
    <source>
        <strain evidence="12">SpSt-1073</strain>
        <strain evidence="11">SpSt-613</strain>
        <strain evidence="10">SpSt-669</strain>
    </source>
</reference>
<protein>
    <recommendedName>
        <fullName evidence="8">Probable thymidylate kinase</fullName>
        <ecNumber evidence="8">2.7.4.9</ecNumber>
    </recommendedName>
    <alternativeName>
        <fullName evidence="8">dTMP kinase</fullName>
    </alternativeName>
</protein>
<evidence type="ECO:0000256" key="5">
    <source>
        <dbReference type="ARBA" id="ARBA00022777"/>
    </source>
</evidence>
<comment type="catalytic activity">
    <reaction evidence="7 8">
        <text>dTMP + ATP = dTDP + ADP</text>
        <dbReference type="Rhea" id="RHEA:13517"/>
        <dbReference type="ChEBI" id="CHEBI:30616"/>
        <dbReference type="ChEBI" id="CHEBI:58369"/>
        <dbReference type="ChEBI" id="CHEBI:63528"/>
        <dbReference type="ChEBI" id="CHEBI:456216"/>
        <dbReference type="EC" id="2.7.4.9"/>
    </reaction>
</comment>
<proteinExistence type="inferred from homology"/>
<keyword evidence="4 8" id="KW-0547">Nucleotide-binding</keyword>
<dbReference type="InterPro" id="IPR027417">
    <property type="entry name" value="P-loop_NTPase"/>
</dbReference>
<evidence type="ECO:0000256" key="6">
    <source>
        <dbReference type="ARBA" id="ARBA00022840"/>
    </source>
</evidence>
<name>A0A7C4E0V7_CALS0</name>
<dbReference type="InterPro" id="IPR039430">
    <property type="entry name" value="Thymidylate_kin-like_dom"/>
</dbReference>
<dbReference type="GO" id="GO:0006235">
    <property type="term" value="P:dTTP biosynthetic process"/>
    <property type="evidence" value="ECO:0007669"/>
    <property type="project" value="UniProtKB-UniRule"/>
</dbReference>
<keyword evidence="6 8" id="KW-0067">ATP-binding</keyword>
<evidence type="ECO:0000256" key="8">
    <source>
        <dbReference type="HAMAP-Rule" id="MF_00165"/>
    </source>
</evidence>
<dbReference type="SUPFAM" id="SSF52540">
    <property type="entry name" value="P-loop containing nucleoside triphosphate hydrolases"/>
    <property type="match status" value="1"/>
</dbReference>
<dbReference type="GO" id="GO:0006233">
    <property type="term" value="P:dTDP biosynthetic process"/>
    <property type="evidence" value="ECO:0007669"/>
    <property type="project" value="InterPro"/>
</dbReference>
<dbReference type="GO" id="GO:0004798">
    <property type="term" value="F:dTMP kinase activity"/>
    <property type="evidence" value="ECO:0007669"/>
    <property type="project" value="UniProtKB-UniRule"/>
</dbReference>
<evidence type="ECO:0000256" key="4">
    <source>
        <dbReference type="ARBA" id="ARBA00022741"/>
    </source>
</evidence>
<dbReference type="EMBL" id="DTAD01000008">
    <property type="protein sequence ID" value="HGN89597.1"/>
    <property type="molecule type" value="Genomic_DNA"/>
</dbReference>
<feature type="binding site" evidence="8">
    <location>
        <begin position="12"/>
        <end position="19"/>
    </location>
    <ligand>
        <name>ATP</name>
        <dbReference type="ChEBI" id="CHEBI:30616"/>
    </ligand>
</feature>
<dbReference type="GO" id="GO:0005737">
    <property type="term" value="C:cytoplasm"/>
    <property type="evidence" value="ECO:0007669"/>
    <property type="project" value="TreeGrafter"/>
</dbReference>
<evidence type="ECO:0000313" key="11">
    <source>
        <dbReference type="EMBL" id="HGN89597.1"/>
    </source>
</evidence>
<dbReference type="Pfam" id="PF02223">
    <property type="entry name" value="Thymidylate_kin"/>
    <property type="match status" value="1"/>
</dbReference>
<comment type="similarity">
    <text evidence="1 8">Belongs to the thymidylate kinase family.</text>
</comment>
<dbReference type="EMBL" id="DRXG01000002">
    <property type="protein sequence ID" value="HHN51702.1"/>
    <property type="molecule type" value="Genomic_DNA"/>
</dbReference>
<dbReference type="InterPro" id="IPR018094">
    <property type="entry name" value="Thymidylate_kinase"/>
</dbReference>
<dbReference type="AlphaFoldDB" id="A0A7C4E0V7"/>